<comment type="subcellular location">
    <subcellularLocation>
        <location evidence="12">Peroxisome membrane</location>
    </subcellularLocation>
</comment>
<evidence type="ECO:0000313" key="17">
    <source>
        <dbReference type="Proteomes" id="UP001152759"/>
    </source>
</evidence>
<evidence type="ECO:0000256" key="6">
    <source>
        <dbReference type="ARBA" id="ARBA00022989"/>
    </source>
</evidence>
<gene>
    <name evidence="16" type="ORF">BEMITA_LOCUS4126</name>
</gene>
<dbReference type="SUPFAM" id="SSF50044">
    <property type="entry name" value="SH3-domain"/>
    <property type="match status" value="1"/>
</dbReference>
<dbReference type="InterPro" id="IPR001452">
    <property type="entry name" value="SH3_domain"/>
</dbReference>
<protein>
    <recommendedName>
        <fullName evidence="11">Peroxisomal membrane protein PEX13</fullName>
    </recommendedName>
    <alternativeName>
        <fullName evidence="10">Peroxin-13</fullName>
    </alternativeName>
</protein>
<dbReference type="SMART" id="SM00326">
    <property type="entry name" value="SH3"/>
    <property type="match status" value="1"/>
</dbReference>
<dbReference type="InterPro" id="IPR036028">
    <property type="entry name" value="SH3-like_dom_sf"/>
</dbReference>
<keyword evidence="7" id="KW-0811">Translocation</keyword>
<dbReference type="KEGG" id="btab:109040017"/>
<dbReference type="PANTHER" id="PTHR19332">
    <property type="entry name" value="PEROXISOMAL MEMBRANE PROTEIN PEX13"/>
    <property type="match status" value="1"/>
</dbReference>
<evidence type="ECO:0000256" key="5">
    <source>
        <dbReference type="ARBA" id="ARBA00022927"/>
    </source>
</evidence>
<dbReference type="GO" id="GO:0016560">
    <property type="term" value="P:protein import into peroxisome matrix, docking"/>
    <property type="evidence" value="ECO:0007669"/>
    <property type="project" value="InterPro"/>
</dbReference>
<keyword evidence="2 13" id="KW-0728">SH3 domain</keyword>
<evidence type="ECO:0000256" key="9">
    <source>
        <dbReference type="ARBA" id="ARBA00023140"/>
    </source>
</evidence>
<feature type="compositionally biased region" description="Low complexity" evidence="14">
    <location>
        <begin position="346"/>
        <end position="358"/>
    </location>
</feature>
<evidence type="ECO:0000256" key="11">
    <source>
        <dbReference type="ARBA" id="ARBA00034535"/>
    </source>
</evidence>
<sequence length="381" mass="42940">MAGPYKPLPMDARNFRNPHAMLNYTSSLPNGGVNGLPGMSTVRTQKNPPPLPPRHNRRIIPTSQNRSSVYPVMGNYSYPGYNQFSHLGMGFAHNYGSYGGYNRLGSYGYGNSYNGYPMNNVDSRFIQLAEERARPAFQSIESVLQTFSAISLMLDSTFMAMHTSFHAVLGVAENFAKLRSFLRQFLSTIATFKLIRWFYRHILYFLGLVSQNATKEELWQEALHRTASDPLPSTPQNRLSIPVIMFMGLMLTGPYIIFKLLNSLYSSEQEETEAWNPSVDPYQLVRAVYDFQGQAEGELSFQQGQTLKMAPLKEADQTSGWALVADQYNRIGYAPINRLSLGPLVQNNHQNNQSQQSQPLTVPKDVNQMNSPETPTPNQEV</sequence>
<keyword evidence="17" id="KW-1185">Reference proteome</keyword>
<feature type="region of interest" description="Disordered" evidence="14">
    <location>
        <begin position="344"/>
        <end position="381"/>
    </location>
</feature>
<dbReference type="Pfam" id="PF04088">
    <property type="entry name" value="Peroxin-13_N"/>
    <property type="match status" value="1"/>
</dbReference>
<keyword evidence="9" id="KW-0576">Peroxisome</keyword>
<feature type="domain" description="SH3" evidence="15">
    <location>
        <begin position="280"/>
        <end position="344"/>
    </location>
</feature>
<dbReference type="Gene3D" id="2.30.30.40">
    <property type="entry name" value="SH3 Domains"/>
    <property type="match status" value="1"/>
</dbReference>
<keyword evidence="5" id="KW-0653">Protein transport</keyword>
<dbReference type="Pfam" id="PF00018">
    <property type="entry name" value="SH3_1"/>
    <property type="match status" value="1"/>
</dbReference>
<feature type="compositionally biased region" description="Polar residues" evidence="14">
    <location>
        <begin position="367"/>
        <end position="381"/>
    </location>
</feature>
<comment type="similarity">
    <text evidence="1">Belongs to the peroxin-13 family.</text>
</comment>
<organism evidence="16 17">
    <name type="scientific">Bemisia tabaci</name>
    <name type="common">Sweetpotato whitefly</name>
    <name type="synonym">Aleurodes tabaci</name>
    <dbReference type="NCBI Taxonomy" id="7038"/>
    <lineage>
        <taxon>Eukaryota</taxon>
        <taxon>Metazoa</taxon>
        <taxon>Ecdysozoa</taxon>
        <taxon>Arthropoda</taxon>
        <taxon>Hexapoda</taxon>
        <taxon>Insecta</taxon>
        <taxon>Pterygota</taxon>
        <taxon>Neoptera</taxon>
        <taxon>Paraneoptera</taxon>
        <taxon>Hemiptera</taxon>
        <taxon>Sternorrhyncha</taxon>
        <taxon>Aleyrodoidea</taxon>
        <taxon>Aleyrodidae</taxon>
        <taxon>Aleyrodinae</taxon>
        <taxon>Bemisia</taxon>
    </lineage>
</organism>
<evidence type="ECO:0000256" key="14">
    <source>
        <dbReference type="SAM" id="MobiDB-lite"/>
    </source>
</evidence>
<dbReference type="AlphaFoldDB" id="A0A9P0A582"/>
<evidence type="ECO:0000256" key="8">
    <source>
        <dbReference type="ARBA" id="ARBA00023136"/>
    </source>
</evidence>
<dbReference type="Proteomes" id="UP001152759">
    <property type="component" value="Chromosome 2"/>
</dbReference>
<accession>A0A9P0A582</accession>
<evidence type="ECO:0000256" key="7">
    <source>
        <dbReference type="ARBA" id="ARBA00023010"/>
    </source>
</evidence>
<evidence type="ECO:0000256" key="4">
    <source>
        <dbReference type="ARBA" id="ARBA00022692"/>
    </source>
</evidence>
<feature type="region of interest" description="Disordered" evidence="14">
    <location>
        <begin position="33"/>
        <end position="64"/>
    </location>
</feature>
<evidence type="ECO:0000256" key="10">
    <source>
        <dbReference type="ARBA" id="ARBA00029693"/>
    </source>
</evidence>
<evidence type="ECO:0000259" key="15">
    <source>
        <dbReference type="PROSITE" id="PS50002"/>
    </source>
</evidence>
<evidence type="ECO:0000256" key="3">
    <source>
        <dbReference type="ARBA" id="ARBA00022448"/>
    </source>
</evidence>
<dbReference type="InterPro" id="IPR035463">
    <property type="entry name" value="Pex13"/>
</dbReference>
<evidence type="ECO:0000256" key="12">
    <source>
        <dbReference type="ARBA" id="ARBA00046271"/>
    </source>
</evidence>
<dbReference type="InterPro" id="IPR007223">
    <property type="entry name" value="Peroxin-13_N"/>
</dbReference>
<evidence type="ECO:0000256" key="1">
    <source>
        <dbReference type="ARBA" id="ARBA00006033"/>
    </source>
</evidence>
<dbReference type="OrthoDB" id="10037838at2759"/>
<keyword evidence="8" id="KW-0472">Membrane</keyword>
<reference evidence="16" key="1">
    <citation type="submission" date="2021-12" db="EMBL/GenBank/DDBJ databases">
        <authorList>
            <person name="King R."/>
        </authorList>
    </citation>
    <scope>NUCLEOTIDE SEQUENCE</scope>
</reference>
<dbReference type="GO" id="GO:1990429">
    <property type="term" value="C:peroxisomal importomer complex"/>
    <property type="evidence" value="ECO:0007669"/>
    <property type="project" value="TreeGrafter"/>
</dbReference>
<dbReference type="PANTHER" id="PTHR19332:SF1">
    <property type="entry name" value="PEROXISOMAL MEMBRANE PROTEIN PEX13"/>
    <property type="match status" value="1"/>
</dbReference>
<evidence type="ECO:0000256" key="13">
    <source>
        <dbReference type="PROSITE-ProRule" id="PRU00192"/>
    </source>
</evidence>
<dbReference type="GO" id="GO:0005778">
    <property type="term" value="C:peroxisomal membrane"/>
    <property type="evidence" value="ECO:0007669"/>
    <property type="project" value="UniProtKB-SubCell"/>
</dbReference>
<evidence type="ECO:0000313" key="16">
    <source>
        <dbReference type="EMBL" id="CAH0384838.1"/>
    </source>
</evidence>
<keyword evidence="3" id="KW-0813">Transport</keyword>
<name>A0A9P0A582_BEMTA</name>
<keyword evidence="6" id="KW-1133">Transmembrane helix</keyword>
<proteinExistence type="inferred from homology"/>
<evidence type="ECO:0000256" key="2">
    <source>
        <dbReference type="ARBA" id="ARBA00022443"/>
    </source>
</evidence>
<dbReference type="PROSITE" id="PS50002">
    <property type="entry name" value="SH3"/>
    <property type="match status" value="1"/>
</dbReference>
<dbReference type="EMBL" id="OU963863">
    <property type="protein sequence ID" value="CAH0384838.1"/>
    <property type="molecule type" value="Genomic_DNA"/>
</dbReference>
<keyword evidence="4" id="KW-0812">Transmembrane</keyword>